<dbReference type="EMBL" id="UINC01199824">
    <property type="protein sequence ID" value="SVE18431.1"/>
    <property type="molecule type" value="Genomic_DNA"/>
</dbReference>
<name>A0A383BF38_9ZZZZ</name>
<gene>
    <name evidence="1" type="ORF">METZ01_LOCUS471285</name>
</gene>
<proteinExistence type="predicted"/>
<reference evidence="1" key="1">
    <citation type="submission" date="2018-05" db="EMBL/GenBank/DDBJ databases">
        <authorList>
            <person name="Lanie J.A."/>
            <person name="Ng W.-L."/>
            <person name="Kazmierczak K.M."/>
            <person name="Andrzejewski T.M."/>
            <person name="Davidsen T.M."/>
            <person name="Wayne K.J."/>
            <person name="Tettelin H."/>
            <person name="Glass J.I."/>
            <person name="Rusch D."/>
            <person name="Podicherti R."/>
            <person name="Tsui H.-C.T."/>
            <person name="Winkler M.E."/>
        </authorList>
    </citation>
    <scope>NUCLEOTIDE SEQUENCE</scope>
</reference>
<sequence length="55" mass="6334">MEGEVDVFKKGKYLSVYINTVKVNLQYSVLQDKYIGSMGELEFISQGPELLGRYR</sequence>
<evidence type="ECO:0000313" key="1">
    <source>
        <dbReference type="EMBL" id="SVE18431.1"/>
    </source>
</evidence>
<protein>
    <submittedName>
        <fullName evidence="1">Uncharacterized protein</fullName>
    </submittedName>
</protein>
<organism evidence="1">
    <name type="scientific">marine metagenome</name>
    <dbReference type="NCBI Taxonomy" id="408172"/>
    <lineage>
        <taxon>unclassified sequences</taxon>
        <taxon>metagenomes</taxon>
        <taxon>ecological metagenomes</taxon>
    </lineage>
</organism>
<accession>A0A383BF38</accession>
<dbReference type="AlphaFoldDB" id="A0A383BF38"/>